<organism evidence="12 13">
    <name type="scientific">Flectobacillus roseus</name>
    <dbReference type="NCBI Taxonomy" id="502259"/>
    <lineage>
        <taxon>Bacteria</taxon>
        <taxon>Pseudomonadati</taxon>
        <taxon>Bacteroidota</taxon>
        <taxon>Cytophagia</taxon>
        <taxon>Cytophagales</taxon>
        <taxon>Flectobacillaceae</taxon>
        <taxon>Flectobacillus</taxon>
    </lineage>
</organism>
<comment type="caution">
    <text evidence="12">The sequence shown here is derived from an EMBL/GenBank/DDBJ whole genome shotgun (WGS) entry which is preliminary data.</text>
</comment>
<keyword evidence="9 10" id="KW-0472">Membrane</keyword>
<reference evidence="12 13" key="1">
    <citation type="submission" date="2023-05" db="EMBL/GenBank/DDBJ databases">
        <title>Novel species of genus Flectobacillus isolated from stream in China.</title>
        <authorList>
            <person name="Lu H."/>
        </authorList>
    </citation>
    <scope>NUCLEOTIDE SEQUENCE [LARGE SCALE GENOMIC DNA]</scope>
    <source>
        <strain evidence="12 13">KCTC 42575</strain>
    </source>
</reference>
<evidence type="ECO:0000256" key="6">
    <source>
        <dbReference type="ARBA" id="ARBA00022692"/>
    </source>
</evidence>
<dbReference type="InterPro" id="IPR006260">
    <property type="entry name" value="TonB/TolA_C"/>
</dbReference>
<feature type="transmembrane region" description="Helical" evidence="10">
    <location>
        <begin position="170"/>
        <end position="189"/>
    </location>
</feature>
<comment type="similarity">
    <text evidence="2">Belongs to the TonB family.</text>
</comment>
<dbReference type="NCBIfam" id="TIGR01352">
    <property type="entry name" value="tonB_Cterm"/>
    <property type="match status" value="1"/>
</dbReference>
<dbReference type="PRINTS" id="PR01374">
    <property type="entry name" value="TONBPROTEIN"/>
</dbReference>
<dbReference type="InterPro" id="IPR037682">
    <property type="entry name" value="TonB_C"/>
</dbReference>
<feature type="transmembrane region" description="Helical" evidence="10">
    <location>
        <begin position="95"/>
        <end position="119"/>
    </location>
</feature>
<keyword evidence="13" id="KW-1185">Reference proteome</keyword>
<dbReference type="InterPro" id="IPR008756">
    <property type="entry name" value="Peptidase_M56"/>
</dbReference>
<evidence type="ECO:0000256" key="1">
    <source>
        <dbReference type="ARBA" id="ARBA00004383"/>
    </source>
</evidence>
<keyword evidence="6 10" id="KW-0812">Transmembrane</keyword>
<dbReference type="Pfam" id="PF03544">
    <property type="entry name" value="TonB_C"/>
    <property type="match status" value="1"/>
</dbReference>
<name>A0ABT6YD61_9BACT</name>
<accession>A0ABT6YD61</accession>
<evidence type="ECO:0000256" key="2">
    <source>
        <dbReference type="ARBA" id="ARBA00006555"/>
    </source>
</evidence>
<protein>
    <submittedName>
        <fullName evidence="12">M56 family metallopeptidase</fullName>
    </submittedName>
</protein>
<keyword evidence="5" id="KW-0997">Cell inner membrane</keyword>
<evidence type="ECO:0000256" key="9">
    <source>
        <dbReference type="ARBA" id="ARBA00023136"/>
    </source>
</evidence>
<dbReference type="Proteomes" id="UP001236507">
    <property type="component" value="Unassembled WGS sequence"/>
</dbReference>
<keyword evidence="8 10" id="KW-1133">Transmembrane helix</keyword>
<feature type="domain" description="TonB C-terminal" evidence="11">
    <location>
        <begin position="353"/>
        <end position="443"/>
    </location>
</feature>
<feature type="transmembrane region" description="Helical" evidence="10">
    <location>
        <begin position="36"/>
        <end position="56"/>
    </location>
</feature>
<evidence type="ECO:0000256" key="10">
    <source>
        <dbReference type="SAM" id="Phobius"/>
    </source>
</evidence>
<evidence type="ECO:0000256" key="7">
    <source>
        <dbReference type="ARBA" id="ARBA00022927"/>
    </source>
</evidence>
<evidence type="ECO:0000256" key="3">
    <source>
        <dbReference type="ARBA" id="ARBA00022448"/>
    </source>
</evidence>
<evidence type="ECO:0000256" key="8">
    <source>
        <dbReference type="ARBA" id="ARBA00022989"/>
    </source>
</evidence>
<dbReference type="SUPFAM" id="SSF74653">
    <property type="entry name" value="TolA/TonB C-terminal domain"/>
    <property type="match status" value="1"/>
</dbReference>
<evidence type="ECO:0000256" key="4">
    <source>
        <dbReference type="ARBA" id="ARBA00022475"/>
    </source>
</evidence>
<dbReference type="Pfam" id="PF05569">
    <property type="entry name" value="Peptidase_M56"/>
    <property type="match status" value="1"/>
</dbReference>
<proteinExistence type="inferred from homology"/>
<dbReference type="RefSeq" id="WP_283345922.1">
    <property type="nucleotide sequence ID" value="NZ_JASHIF010000020.1"/>
</dbReference>
<evidence type="ECO:0000259" key="11">
    <source>
        <dbReference type="PROSITE" id="PS52015"/>
    </source>
</evidence>
<feature type="transmembrane region" description="Helical" evidence="10">
    <location>
        <begin position="259"/>
        <end position="279"/>
    </location>
</feature>
<comment type="subcellular location">
    <subcellularLocation>
        <location evidence="1">Cell inner membrane</location>
        <topology evidence="1">Single-pass membrane protein</topology>
        <orientation evidence="1">Periplasmic side</orientation>
    </subcellularLocation>
</comment>
<sequence>MNWLHYLLQVNLYLILFYGFYHIVLRKETFFYLNRAYLLATSALAFFIPMLQFTWVREQLVSDSVYHTMKYIYDPQMYYTPTEGFVQQGWTWGDMIAVVYITGVLIGIGRMGLQMAYLGNLLRGKSQKKNVNKSAFSFFNFLFVSKDMPMRDVIMRHEQVHIRQLHSADIMLFELLAIFNWFNPVIYLYKKAVRYIHEFIADEITSQWEESKEEYAMLLFHEQFGVQTIPLTNNFFNDSMLKQRIQMLMKDRSEDDVQWKYLLVLPLLGAMLILASSNLRGSEMEQRLNVKWRAIVEKGGQAVVPSKSGRQVLAESGISISSATIISPALAEELQMEADSIMNGVDHQPEFNGGMPAFVEYLRANLKYPEEAQKANMEGKVYIQFVVNKDGSAEDFKVLKSAGEPLDNEALRVLRSVPKWVPGTHQDKLVRCTFVVPISFKKA</sequence>
<dbReference type="EMBL" id="JASHIF010000020">
    <property type="protein sequence ID" value="MDI9861530.1"/>
    <property type="molecule type" value="Genomic_DNA"/>
</dbReference>
<dbReference type="InterPro" id="IPR003538">
    <property type="entry name" value="TonB"/>
</dbReference>
<dbReference type="PROSITE" id="PS52015">
    <property type="entry name" value="TONB_CTD"/>
    <property type="match status" value="1"/>
</dbReference>
<keyword evidence="3" id="KW-0813">Transport</keyword>
<feature type="transmembrane region" description="Helical" evidence="10">
    <location>
        <begin position="6"/>
        <end position="24"/>
    </location>
</feature>
<keyword evidence="7" id="KW-0653">Protein transport</keyword>
<evidence type="ECO:0000256" key="5">
    <source>
        <dbReference type="ARBA" id="ARBA00022519"/>
    </source>
</evidence>
<dbReference type="Gene3D" id="3.30.1150.10">
    <property type="match status" value="1"/>
</dbReference>
<gene>
    <name evidence="12" type="ORF">QM524_20085</name>
</gene>
<dbReference type="PANTHER" id="PTHR33446">
    <property type="entry name" value="PROTEIN TONB-RELATED"/>
    <property type="match status" value="1"/>
</dbReference>
<evidence type="ECO:0000313" key="12">
    <source>
        <dbReference type="EMBL" id="MDI9861530.1"/>
    </source>
</evidence>
<evidence type="ECO:0000313" key="13">
    <source>
        <dbReference type="Proteomes" id="UP001236507"/>
    </source>
</evidence>
<keyword evidence="4" id="KW-1003">Cell membrane</keyword>
<dbReference type="InterPro" id="IPR051045">
    <property type="entry name" value="TonB-dependent_transducer"/>
</dbReference>
<dbReference type="PANTHER" id="PTHR33446:SF2">
    <property type="entry name" value="PROTEIN TONB"/>
    <property type="match status" value="1"/>
</dbReference>